<name>A0A0N1HDW9_9EURO</name>
<keyword evidence="4" id="KW-0378">Hydrolase</keyword>
<evidence type="ECO:0000256" key="3">
    <source>
        <dbReference type="ARBA" id="ARBA00022692"/>
    </source>
</evidence>
<protein>
    <recommendedName>
        <fullName evidence="8">Peptidase S26 domain-containing protein</fullName>
    </recommendedName>
</protein>
<dbReference type="Proteomes" id="UP000038010">
    <property type="component" value="Unassembled WGS sequence"/>
</dbReference>
<evidence type="ECO:0000256" key="2">
    <source>
        <dbReference type="ARBA" id="ARBA00022670"/>
    </source>
</evidence>
<dbReference type="Gene3D" id="2.10.109.10">
    <property type="entry name" value="Umud Fragment, subunit A"/>
    <property type="match status" value="1"/>
</dbReference>
<dbReference type="GO" id="GO:0006465">
    <property type="term" value="P:signal peptide processing"/>
    <property type="evidence" value="ECO:0007669"/>
    <property type="project" value="InterPro"/>
</dbReference>
<dbReference type="GO" id="GO:0004252">
    <property type="term" value="F:serine-type endopeptidase activity"/>
    <property type="evidence" value="ECO:0007669"/>
    <property type="project" value="InterPro"/>
</dbReference>
<feature type="domain" description="Peptidase S26" evidence="8">
    <location>
        <begin position="106"/>
        <end position="200"/>
    </location>
</feature>
<dbReference type="PANTHER" id="PTHR46041:SF2">
    <property type="entry name" value="MITOCHONDRIAL INNER MEMBRANE PROTEASE SUBUNIT 2"/>
    <property type="match status" value="1"/>
</dbReference>
<dbReference type="AlphaFoldDB" id="A0A0N1HDW9"/>
<dbReference type="GeneID" id="28739207"/>
<comment type="subcellular location">
    <subcellularLocation>
        <location evidence="1">Membrane</location>
        <topology evidence="1">Single-pass membrane protein</topology>
    </subcellularLocation>
</comment>
<feature type="compositionally biased region" description="Basic and acidic residues" evidence="7">
    <location>
        <begin position="446"/>
        <end position="458"/>
    </location>
</feature>
<keyword evidence="5" id="KW-1133">Transmembrane helix</keyword>
<dbReference type="RefSeq" id="XP_018003339.1">
    <property type="nucleotide sequence ID" value="XM_018147328.1"/>
</dbReference>
<evidence type="ECO:0000313" key="9">
    <source>
        <dbReference type="EMBL" id="KPI43376.1"/>
    </source>
</evidence>
<dbReference type="VEuPathDB" id="FungiDB:AB675_6996"/>
<gene>
    <name evidence="9" type="ORF">AB675_6996</name>
</gene>
<dbReference type="STRING" id="1664694.A0A0N1HDW9"/>
<dbReference type="Pfam" id="PF10502">
    <property type="entry name" value="Peptidase_S26"/>
    <property type="match status" value="1"/>
</dbReference>
<comment type="caution">
    <text evidence="9">The sequence shown here is derived from an EMBL/GenBank/DDBJ whole genome shotgun (WGS) entry which is preliminary data.</text>
</comment>
<evidence type="ECO:0000256" key="1">
    <source>
        <dbReference type="ARBA" id="ARBA00004167"/>
    </source>
</evidence>
<evidence type="ECO:0000256" key="6">
    <source>
        <dbReference type="ARBA" id="ARBA00023136"/>
    </source>
</evidence>
<dbReference type="GO" id="GO:0006627">
    <property type="term" value="P:protein processing involved in protein targeting to mitochondrion"/>
    <property type="evidence" value="ECO:0007669"/>
    <property type="project" value="InterPro"/>
</dbReference>
<dbReference type="CDD" id="cd06530">
    <property type="entry name" value="S26_SPase_I"/>
    <property type="match status" value="1"/>
</dbReference>
<evidence type="ECO:0000256" key="7">
    <source>
        <dbReference type="SAM" id="MobiDB-lite"/>
    </source>
</evidence>
<dbReference type="InterPro" id="IPR036286">
    <property type="entry name" value="LexA/Signal_pep-like_sf"/>
</dbReference>
<dbReference type="OrthoDB" id="9996127at2759"/>
<dbReference type="InterPro" id="IPR037730">
    <property type="entry name" value="IMP2"/>
</dbReference>
<keyword evidence="3" id="KW-0812">Transmembrane</keyword>
<accession>A0A0N1HDW9</accession>
<keyword evidence="6" id="KW-0472">Membrane</keyword>
<organism evidence="9 10">
    <name type="scientific">Cyphellophora attinorum</name>
    <dbReference type="NCBI Taxonomy" id="1664694"/>
    <lineage>
        <taxon>Eukaryota</taxon>
        <taxon>Fungi</taxon>
        <taxon>Dikarya</taxon>
        <taxon>Ascomycota</taxon>
        <taxon>Pezizomycotina</taxon>
        <taxon>Eurotiomycetes</taxon>
        <taxon>Chaetothyriomycetidae</taxon>
        <taxon>Chaetothyriales</taxon>
        <taxon>Cyphellophoraceae</taxon>
        <taxon>Cyphellophora</taxon>
    </lineage>
</organism>
<feature type="region of interest" description="Disordered" evidence="7">
    <location>
        <begin position="446"/>
        <end position="473"/>
    </location>
</feature>
<evidence type="ECO:0000313" key="10">
    <source>
        <dbReference type="Proteomes" id="UP000038010"/>
    </source>
</evidence>
<sequence>MPPASRGLQLALRHCSPYKPLRQFQTQSRVRSSYVPPTPRPIPKARPKASVWSRVQQLEMRQLWKELWRNFREARIWAPFRAISRQIHKIPAPYRRFIGNVLKFLPIISVAIIHFPYQVMHTNGSSMSPFLNPNNTPDLPETKDKLLIKKLGMENLGFFRMKYTPDGTIRRGEIVVFTTPHDPTKIAVKRVVGLPGDIVTPLSGFDGPSEVIVQYNHIWVEGDVDDREKSRDSNWYGQISQNLVIGRVVAVLEPWYSPRWLNIDEHNYPAKRKGRVANDAVAEAKLDIDQQAVRSVWTAADNKITVLLAQLRGAASRKTVVNMLMREQKARTKAARHYGDALDEAMRNDPNTRATAVEVVEAFAAVFEQAGLDVVLDEHQRLDLQPNMEARERMKEQVGRAGMMAKAEKELEEYDQWSWWNRYKPRAVLAGRLEKRKAEWEKEVKQLERRNASTRELENLEAGHLGAATGRRE</sequence>
<dbReference type="InterPro" id="IPR019533">
    <property type="entry name" value="Peptidase_S26"/>
</dbReference>
<keyword evidence="2" id="KW-0645">Protease</keyword>
<evidence type="ECO:0000259" key="8">
    <source>
        <dbReference type="Pfam" id="PF10502"/>
    </source>
</evidence>
<evidence type="ECO:0000256" key="4">
    <source>
        <dbReference type="ARBA" id="ARBA00022801"/>
    </source>
</evidence>
<proteinExistence type="predicted"/>
<dbReference type="EMBL" id="LFJN01000005">
    <property type="protein sequence ID" value="KPI43376.1"/>
    <property type="molecule type" value="Genomic_DNA"/>
</dbReference>
<dbReference type="SUPFAM" id="SSF51306">
    <property type="entry name" value="LexA/Signal peptidase"/>
    <property type="match status" value="1"/>
</dbReference>
<dbReference type="PANTHER" id="PTHR46041">
    <property type="entry name" value="MITOCHONDRIAL INNER MEMBRANE PROTEASE SUBUNIT 2"/>
    <property type="match status" value="1"/>
</dbReference>
<keyword evidence="10" id="KW-1185">Reference proteome</keyword>
<reference evidence="9 10" key="1">
    <citation type="submission" date="2015-06" db="EMBL/GenBank/DDBJ databases">
        <title>Draft genome of the ant-associated black yeast Phialophora attae CBS 131958.</title>
        <authorList>
            <person name="Moreno L.F."/>
            <person name="Stielow B.J."/>
            <person name="de Hoog S."/>
            <person name="Vicente V.A."/>
            <person name="Weiss V.A."/>
            <person name="de Vries M."/>
            <person name="Cruz L.M."/>
            <person name="Souza E.M."/>
        </authorList>
    </citation>
    <scope>NUCLEOTIDE SEQUENCE [LARGE SCALE GENOMIC DNA]</scope>
    <source>
        <strain evidence="9 10">CBS 131958</strain>
    </source>
</reference>
<dbReference type="GO" id="GO:0042720">
    <property type="term" value="C:mitochondrial inner membrane peptidase complex"/>
    <property type="evidence" value="ECO:0007669"/>
    <property type="project" value="InterPro"/>
</dbReference>
<evidence type="ECO:0000256" key="5">
    <source>
        <dbReference type="ARBA" id="ARBA00022989"/>
    </source>
</evidence>